<sequence length="194" mass="22801">MRRHRSKSKYTIGSLLLLLAFSFYMACNPDKRQERQRTKRHKVESHEATDSLTSFEGKVTGIKDGDTFEVLRNGEPERVRLVDVDSPESQQAFGKAAKKYASDLCFGKTVRVEPKKKRDQYGRILATIYVDDSVNVNAEMIKAGYAWRYKYSKNKEYGAWQQEARERRVGLWADEDPVNPWQWRKEQKQRHTNY</sequence>
<dbReference type="Pfam" id="PF00565">
    <property type="entry name" value="SNase"/>
    <property type="match status" value="1"/>
</dbReference>
<dbReference type="PROSITE" id="PS50830">
    <property type="entry name" value="TNASE_3"/>
    <property type="match status" value="1"/>
</dbReference>
<dbReference type="SUPFAM" id="SSF50199">
    <property type="entry name" value="Staphylococcal nuclease"/>
    <property type="match status" value="1"/>
</dbReference>
<keyword evidence="2" id="KW-0255">Endonuclease</keyword>
<accession>A0ABW5NVU9</accession>
<keyword evidence="4" id="KW-0732">Signal</keyword>
<keyword evidence="7" id="KW-1185">Reference proteome</keyword>
<dbReference type="InterPro" id="IPR016071">
    <property type="entry name" value="Staphylococal_nuclease_OB-fold"/>
</dbReference>
<organism evidence="6 7">
    <name type="scientific">Flavobacterium suzhouense</name>
    <dbReference type="NCBI Taxonomy" id="1529638"/>
    <lineage>
        <taxon>Bacteria</taxon>
        <taxon>Pseudomonadati</taxon>
        <taxon>Bacteroidota</taxon>
        <taxon>Flavobacteriia</taxon>
        <taxon>Flavobacteriales</taxon>
        <taxon>Flavobacteriaceae</taxon>
        <taxon>Flavobacterium</taxon>
    </lineage>
</organism>
<dbReference type="InterPro" id="IPR035437">
    <property type="entry name" value="SNase_OB-fold_sf"/>
</dbReference>
<feature type="domain" description="TNase-like" evidence="5">
    <location>
        <begin position="53"/>
        <end position="174"/>
    </location>
</feature>
<feature type="signal peptide" evidence="4">
    <location>
        <begin position="1"/>
        <end position="26"/>
    </location>
</feature>
<dbReference type="SMART" id="SM00318">
    <property type="entry name" value="SNc"/>
    <property type="match status" value="1"/>
</dbReference>
<dbReference type="Gene3D" id="2.40.50.90">
    <property type="match status" value="1"/>
</dbReference>
<keyword evidence="1" id="KW-0540">Nuclease</keyword>
<evidence type="ECO:0000256" key="3">
    <source>
        <dbReference type="ARBA" id="ARBA00022801"/>
    </source>
</evidence>
<evidence type="ECO:0000256" key="4">
    <source>
        <dbReference type="SAM" id="SignalP"/>
    </source>
</evidence>
<keyword evidence="3" id="KW-0378">Hydrolase</keyword>
<gene>
    <name evidence="6" type="ORF">ACFSR3_14260</name>
</gene>
<feature type="chain" id="PRO_5045890912" evidence="4">
    <location>
        <begin position="27"/>
        <end position="194"/>
    </location>
</feature>
<dbReference type="PANTHER" id="PTHR12302:SF3">
    <property type="entry name" value="SERINE_THREONINE-PROTEIN KINASE 31"/>
    <property type="match status" value="1"/>
</dbReference>
<dbReference type="Proteomes" id="UP001597480">
    <property type="component" value="Unassembled WGS sequence"/>
</dbReference>
<evidence type="ECO:0000313" key="6">
    <source>
        <dbReference type="EMBL" id="MFD2603222.1"/>
    </source>
</evidence>
<dbReference type="EMBL" id="JBHUMD010000027">
    <property type="protein sequence ID" value="MFD2603222.1"/>
    <property type="molecule type" value="Genomic_DNA"/>
</dbReference>
<evidence type="ECO:0000256" key="2">
    <source>
        <dbReference type="ARBA" id="ARBA00022759"/>
    </source>
</evidence>
<reference evidence="7" key="1">
    <citation type="journal article" date="2019" name="Int. J. Syst. Evol. Microbiol.">
        <title>The Global Catalogue of Microorganisms (GCM) 10K type strain sequencing project: providing services to taxonomists for standard genome sequencing and annotation.</title>
        <authorList>
            <consortium name="The Broad Institute Genomics Platform"/>
            <consortium name="The Broad Institute Genome Sequencing Center for Infectious Disease"/>
            <person name="Wu L."/>
            <person name="Ma J."/>
        </authorList>
    </citation>
    <scope>NUCLEOTIDE SEQUENCE [LARGE SCALE GENOMIC DNA]</scope>
    <source>
        <strain evidence="7">KCTC 42107</strain>
    </source>
</reference>
<dbReference type="PANTHER" id="PTHR12302">
    <property type="entry name" value="EBNA2 BINDING PROTEIN P100"/>
    <property type="match status" value="1"/>
</dbReference>
<comment type="caution">
    <text evidence="6">The sequence shown here is derived from an EMBL/GenBank/DDBJ whole genome shotgun (WGS) entry which is preliminary data.</text>
</comment>
<name>A0ABW5NVU9_9FLAO</name>
<evidence type="ECO:0000256" key="1">
    <source>
        <dbReference type="ARBA" id="ARBA00022722"/>
    </source>
</evidence>
<evidence type="ECO:0000313" key="7">
    <source>
        <dbReference type="Proteomes" id="UP001597480"/>
    </source>
</evidence>
<dbReference type="RefSeq" id="WP_379821899.1">
    <property type="nucleotide sequence ID" value="NZ_JBHUMD010000027.1"/>
</dbReference>
<proteinExistence type="predicted"/>
<protein>
    <submittedName>
        <fullName evidence="6">Thermonuclease family protein</fullName>
    </submittedName>
</protein>
<evidence type="ECO:0000259" key="5">
    <source>
        <dbReference type="PROSITE" id="PS50830"/>
    </source>
</evidence>